<dbReference type="PROSITE" id="PS50088">
    <property type="entry name" value="ANK_REPEAT"/>
    <property type="match status" value="3"/>
</dbReference>
<dbReference type="PROSITE" id="PS50157">
    <property type="entry name" value="ZINC_FINGER_C2H2_2"/>
    <property type="match status" value="1"/>
</dbReference>
<dbReference type="InterPro" id="IPR036770">
    <property type="entry name" value="Ankyrin_rpt-contain_sf"/>
</dbReference>
<feature type="region of interest" description="Disordered" evidence="10">
    <location>
        <begin position="588"/>
        <end position="608"/>
    </location>
</feature>
<dbReference type="SMART" id="SM00355">
    <property type="entry name" value="ZnF_C2H2"/>
    <property type="match status" value="3"/>
</dbReference>
<dbReference type="InterPro" id="IPR002110">
    <property type="entry name" value="Ankyrin_rpt"/>
</dbReference>
<dbReference type="SUPFAM" id="SSF57667">
    <property type="entry name" value="beta-beta-alpha zinc fingers"/>
    <property type="match status" value="1"/>
</dbReference>
<dbReference type="AlphaFoldDB" id="A0A2T2P1W4"/>
<gene>
    <name evidence="12" type="ORF">BS50DRAFT_673920</name>
</gene>
<keyword evidence="1" id="KW-0479">Metal-binding</keyword>
<evidence type="ECO:0000256" key="7">
    <source>
        <dbReference type="ARBA" id="ARBA00039490"/>
    </source>
</evidence>
<evidence type="ECO:0000313" key="13">
    <source>
        <dbReference type="Proteomes" id="UP000240883"/>
    </source>
</evidence>
<evidence type="ECO:0000256" key="9">
    <source>
        <dbReference type="PROSITE-ProRule" id="PRU00042"/>
    </source>
</evidence>
<feature type="repeat" description="ANK" evidence="8">
    <location>
        <begin position="190"/>
        <end position="222"/>
    </location>
</feature>
<name>A0A2T2P1W4_CORCC</name>
<dbReference type="PANTHER" id="PTHR24198">
    <property type="entry name" value="ANKYRIN REPEAT AND PROTEIN KINASE DOMAIN-CONTAINING PROTEIN"/>
    <property type="match status" value="1"/>
</dbReference>
<dbReference type="PROSITE" id="PS50297">
    <property type="entry name" value="ANK_REP_REGION"/>
    <property type="match status" value="2"/>
</dbReference>
<keyword evidence="2" id="KW-0677">Repeat</keyword>
<dbReference type="GO" id="GO:0008270">
    <property type="term" value="F:zinc ion binding"/>
    <property type="evidence" value="ECO:0007669"/>
    <property type="project" value="UniProtKB-KW"/>
</dbReference>
<dbReference type="OrthoDB" id="21416at2759"/>
<keyword evidence="13" id="KW-1185">Reference proteome</keyword>
<proteinExistence type="inferred from homology"/>
<keyword evidence="4" id="KW-0862">Zinc</keyword>
<comment type="similarity">
    <text evidence="6">Belongs to the pacC/RIM101 family.</text>
</comment>
<feature type="repeat" description="ANK" evidence="8">
    <location>
        <begin position="157"/>
        <end position="189"/>
    </location>
</feature>
<dbReference type="PANTHER" id="PTHR24198:SF165">
    <property type="entry name" value="ANKYRIN REPEAT-CONTAINING PROTEIN-RELATED"/>
    <property type="match status" value="1"/>
</dbReference>
<feature type="repeat" description="ANK" evidence="8">
    <location>
        <begin position="484"/>
        <end position="507"/>
    </location>
</feature>
<keyword evidence="3 9" id="KW-0863">Zinc-finger</keyword>
<evidence type="ECO:0000259" key="11">
    <source>
        <dbReference type="PROSITE" id="PS50157"/>
    </source>
</evidence>
<accession>A0A2T2P1W4</accession>
<dbReference type="Proteomes" id="UP000240883">
    <property type="component" value="Unassembled WGS sequence"/>
</dbReference>
<organism evidence="12 13">
    <name type="scientific">Corynespora cassiicola Philippines</name>
    <dbReference type="NCBI Taxonomy" id="1448308"/>
    <lineage>
        <taxon>Eukaryota</taxon>
        <taxon>Fungi</taxon>
        <taxon>Dikarya</taxon>
        <taxon>Ascomycota</taxon>
        <taxon>Pezizomycotina</taxon>
        <taxon>Dothideomycetes</taxon>
        <taxon>Pleosporomycetidae</taxon>
        <taxon>Pleosporales</taxon>
        <taxon>Corynesporascaceae</taxon>
        <taxon>Corynespora</taxon>
    </lineage>
</organism>
<dbReference type="SUPFAM" id="SSF48403">
    <property type="entry name" value="Ankyrin repeat"/>
    <property type="match status" value="1"/>
</dbReference>
<sequence>MNQTPPFQGEQFLCGFENCRKVSASRKAFTRHKNTHLKPFECQECGKGFALRSDLNRHVKARHRIGNEKYPCNVLGCNFKAARKDFIKPHMKTIHRISHGIGSEVVRIDTMKDSKRREHLDGAIGQNQAKKVEKNLPREHPGIHKLDVPCLNGGKKKGYPTILRAAEAGNLELVQRLIDSGSEVSAKGDDESTALHCAAKSGHIQVVEYLLDQGAKINERNEKGRTPLEEAIFGKRYQALEMILENTCPNPDRRFFKIIGQAGDEHILSILAIYQNQDFLKTGAKIMLHSAVKSGNEHLAKHLLSIGDDELYISNGMTLALHAAAKRGNEQIINLILAHKNAPVNRATTYSTTPLKTAICHNQQSAAKILLQHEKTDVHPIDFSDKTLLSLALENNQPEIARLIFSHTNFNINSKMGGGNLRAFASDGNIEWVKMCLSHKDIDVNMRSYCADPALNEAAKNGHIDILKLLLDRPEIDLDKRGFGGEIALHVAARNGHYDIVKALLSHPNIDINAISKPNTWNIGDKEWTALDLAKENGHETMTDLLLAHGALSIADLQAMGDGAIEETGQAQNSQPKAAQNLSSVMDPSYMLNEDGNPGMDDDGGEVDKELLEDFNIDDFLDL</sequence>
<dbReference type="GO" id="GO:0005634">
    <property type="term" value="C:nucleus"/>
    <property type="evidence" value="ECO:0007669"/>
    <property type="project" value="UniProtKB-ARBA"/>
</dbReference>
<evidence type="ECO:0000256" key="8">
    <source>
        <dbReference type="PROSITE-ProRule" id="PRU00023"/>
    </source>
</evidence>
<evidence type="ECO:0000256" key="4">
    <source>
        <dbReference type="ARBA" id="ARBA00022833"/>
    </source>
</evidence>
<dbReference type="Gene3D" id="3.30.160.60">
    <property type="entry name" value="Classic Zinc Finger"/>
    <property type="match status" value="1"/>
</dbReference>
<evidence type="ECO:0000256" key="2">
    <source>
        <dbReference type="ARBA" id="ARBA00022737"/>
    </source>
</evidence>
<dbReference type="Pfam" id="PF12796">
    <property type="entry name" value="Ank_2"/>
    <property type="match status" value="3"/>
</dbReference>
<dbReference type="EMBL" id="KZ678131">
    <property type="protein sequence ID" value="PSN71348.1"/>
    <property type="molecule type" value="Genomic_DNA"/>
</dbReference>
<dbReference type="InterPro" id="IPR036236">
    <property type="entry name" value="Znf_C2H2_sf"/>
</dbReference>
<dbReference type="Gene3D" id="1.25.40.20">
    <property type="entry name" value="Ankyrin repeat-containing domain"/>
    <property type="match status" value="3"/>
</dbReference>
<protein>
    <recommendedName>
        <fullName evidence="7">pH-response transcription factor pacC/RIM101</fullName>
    </recommendedName>
</protein>
<dbReference type="PROSITE" id="PS00028">
    <property type="entry name" value="ZINC_FINGER_C2H2_1"/>
    <property type="match status" value="1"/>
</dbReference>
<evidence type="ECO:0000256" key="1">
    <source>
        <dbReference type="ARBA" id="ARBA00022723"/>
    </source>
</evidence>
<reference evidence="12 13" key="1">
    <citation type="journal article" date="2018" name="Front. Microbiol.">
        <title>Genome-Wide Analysis of Corynespora cassiicola Leaf Fall Disease Putative Effectors.</title>
        <authorList>
            <person name="Lopez D."/>
            <person name="Ribeiro S."/>
            <person name="Label P."/>
            <person name="Fumanal B."/>
            <person name="Venisse J.S."/>
            <person name="Kohler A."/>
            <person name="de Oliveira R.R."/>
            <person name="Labutti K."/>
            <person name="Lipzen A."/>
            <person name="Lail K."/>
            <person name="Bauer D."/>
            <person name="Ohm R.A."/>
            <person name="Barry K.W."/>
            <person name="Spatafora J."/>
            <person name="Grigoriev I.V."/>
            <person name="Martin F.M."/>
            <person name="Pujade-Renaud V."/>
        </authorList>
    </citation>
    <scope>NUCLEOTIDE SEQUENCE [LARGE SCALE GENOMIC DNA]</scope>
    <source>
        <strain evidence="12 13">Philippines</strain>
    </source>
</reference>
<evidence type="ECO:0000256" key="10">
    <source>
        <dbReference type="SAM" id="MobiDB-lite"/>
    </source>
</evidence>
<dbReference type="InterPro" id="IPR013087">
    <property type="entry name" value="Znf_C2H2_type"/>
</dbReference>
<evidence type="ECO:0000256" key="6">
    <source>
        <dbReference type="ARBA" id="ARBA00038089"/>
    </source>
</evidence>
<evidence type="ECO:0000256" key="3">
    <source>
        <dbReference type="ARBA" id="ARBA00022771"/>
    </source>
</evidence>
<dbReference type="SMART" id="SM00248">
    <property type="entry name" value="ANK"/>
    <property type="match status" value="10"/>
</dbReference>
<keyword evidence="5 8" id="KW-0040">ANK repeat</keyword>
<feature type="domain" description="C2H2-type" evidence="11">
    <location>
        <begin position="40"/>
        <end position="63"/>
    </location>
</feature>
<evidence type="ECO:0000313" key="12">
    <source>
        <dbReference type="EMBL" id="PSN71348.1"/>
    </source>
</evidence>
<evidence type="ECO:0000256" key="5">
    <source>
        <dbReference type="ARBA" id="ARBA00023043"/>
    </source>
</evidence>
<dbReference type="STRING" id="1448308.A0A2T2P1W4"/>
<dbReference type="FunFam" id="3.30.160.60:FF:000340">
    <property type="entry name" value="zinc finger protein 473 isoform X1"/>
    <property type="match status" value="1"/>
</dbReference>